<evidence type="ECO:0000313" key="2">
    <source>
        <dbReference type="EMBL" id="MEJ5865556.1"/>
    </source>
</evidence>
<proteinExistence type="predicted"/>
<feature type="repeat" description="TPR" evidence="1">
    <location>
        <begin position="211"/>
        <end position="244"/>
    </location>
</feature>
<dbReference type="PROSITE" id="PS50005">
    <property type="entry name" value="TPR"/>
    <property type="match status" value="1"/>
</dbReference>
<evidence type="ECO:0008006" key="4">
    <source>
        <dbReference type="Google" id="ProtNLM"/>
    </source>
</evidence>
<organism evidence="2 3">
    <name type="scientific">Pseudomonas farsensis</name>
    <dbReference type="NCBI Taxonomy" id="2745492"/>
    <lineage>
        <taxon>Bacteria</taxon>
        <taxon>Pseudomonadati</taxon>
        <taxon>Pseudomonadota</taxon>
        <taxon>Gammaproteobacteria</taxon>
        <taxon>Pseudomonadales</taxon>
        <taxon>Pseudomonadaceae</taxon>
        <taxon>Pseudomonas</taxon>
    </lineage>
</organism>
<dbReference type="EMBL" id="JBBHLC010000087">
    <property type="protein sequence ID" value="MEJ5865556.1"/>
    <property type="molecule type" value="Genomic_DNA"/>
</dbReference>
<keyword evidence="3" id="KW-1185">Reference proteome</keyword>
<gene>
    <name evidence="2" type="ORF">V7S98_20270</name>
</gene>
<dbReference type="RefSeq" id="WP_339600372.1">
    <property type="nucleotide sequence ID" value="NZ_JBBHLC010000087.1"/>
</dbReference>
<evidence type="ECO:0000256" key="1">
    <source>
        <dbReference type="PROSITE-ProRule" id="PRU00339"/>
    </source>
</evidence>
<dbReference type="InterPro" id="IPR011990">
    <property type="entry name" value="TPR-like_helical_dom_sf"/>
</dbReference>
<dbReference type="Proteomes" id="UP001380290">
    <property type="component" value="Unassembled WGS sequence"/>
</dbReference>
<comment type="caution">
    <text evidence="2">The sequence shown here is derived from an EMBL/GenBank/DDBJ whole genome shotgun (WGS) entry which is preliminary data.</text>
</comment>
<reference evidence="2 3" key="1">
    <citation type="submission" date="2024-02" db="EMBL/GenBank/DDBJ databases">
        <title>Identification of pathogenicity and growth-promoting function of Pseudomonas putida variant.</title>
        <authorList>
            <person name="Sun J."/>
        </authorList>
    </citation>
    <scope>NUCLEOTIDE SEQUENCE [LARGE SCALE GENOMIC DNA]</scope>
    <source>
        <strain evidence="2 3">A03</strain>
    </source>
</reference>
<evidence type="ECO:0000313" key="3">
    <source>
        <dbReference type="Proteomes" id="UP001380290"/>
    </source>
</evidence>
<protein>
    <recommendedName>
        <fullName evidence="4">Lipoprotein</fullName>
    </recommendedName>
</protein>
<keyword evidence="1" id="KW-0802">TPR repeat</keyword>
<dbReference type="Gene3D" id="1.25.40.10">
    <property type="entry name" value="Tetratricopeptide repeat domain"/>
    <property type="match status" value="1"/>
</dbReference>
<sequence>MLSRALTLATLLAAVQLSGCSVLRSYDSELQETNQQLAAGNIDAALALLESNNKGEQKDLLYYFEKGELLRSKGDLVGSQLAWLSADSVVLQWEDAVKLDTGKYLSQFGSYLVNDKVRRYEGYDYEKVMLSTQMALNLLAQNDFDGARTEIKKTHEREAVIAELRDKEYLKREEDAERQGIKTEYKDLQGYPVASLDAPEVVSLKNSYQSAFSHYLSGFVYEALGEKGLAAPGYRKAAELRPNTPLLDQALLALDKNSAKPGESDVLVVVQSGLAPARDSIRVPLPLPIDNQLVIVPLSFPIIRDDTSTAPLSEIYLDDKALALTLLNSTNAMSRRALRDDMPGIILRTSVRGISRGVAQHNLNKTNPMAGLVLGLASAVVEGADTRTWRTLPDQTQVVRLRLAPGEHQLSLPTRLGGAQVKVKIDRPYQVVSLRVVGNRVFAGGPAVEVAPQAPAQAVAALK</sequence>
<dbReference type="InterPro" id="IPR019734">
    <property type="entry name" value="TPR_rpt"/>
</dbReference>
<accession>A0ABU8QY35</accession>
<name>A0ABU8QY35_9PSED</name>